<reference evidence="3" key="2">
    <citation type="journal article" date="2009" name="Genome Res.">
        <title>Comparative genomic analyses of the human fungal pathogens Coccidioides and their relatives.</title>
        <authorList>
            <person name="Sharpton T.J."/>
            <person name="Stajich J.E."/>
            <person name="Rounsley S.D."/>
            <person name="Gardner M.J."/>
            <person name="Wortman J.R."/>
            <person name="Jordar V.S."/>
            <person name="Maiti R."/>
            <person name="Kodira C.D."/>
            <person name="Neafsey D.E."/>
            <person name="Zeng Q."/>
            <person name="Hung C.-Y."/>
            <person name="McMahan C."/>
            <person name="Muszewska A."/>
            <person name="Grynberg M."/>
            <person name="Mandel M.A."/>
            <person name="Kellner E.M."/>
            <person name="Barker B.M."/>
            <person name="Galgiani J.N."/>
            <person name="Orbach M.J."/>
            <person name="Kirkland T.N."/>
            <person name="Cole G.T."/>
            <person name="Henn M.R."/>
            <person name="Birren B.W."/>
            <person name="Taylor J.W."/>
        </authorList>
    </citation>
    <scope>NUCLEOTIDE SEQUENCE [LARGE SCALE GENOMIC DNA]</scope>
    <source>
        <strain evidence="3">RMSCC 3488</strain>
    </source>
</reference>
<sequence>MSLLTRGDVERPQREDGNMATRVDVSSIQHGLHYSGKFVSIRSRLVCIGNFKPFTMKKMFRFRPGSSASRNQIKTLPGEKGRFFLQPLRNFLGSDARRRPSTRLEIQRSTSQICYPQVHRFSQGKTALPKTMQTARPICRTIHKMKIIVDLA</sequence>
<evidence type="ECO:0000313" key="2">
    <source>
        <dbReference type="EMBL" id="KMM71259.1"/>
    </source>
</evidence>
<evidence type="ECO:0000256" key="1">
    <source>
        <dbReference type="SAM" id="MobiDB-lite"/>
    </source>
</evidence>
<accession>A0A0J6FQH7</accession>
<dbReference type="VEuPathDB" id="FungiDB:CPAG_07566"/>
<evidence type="ECO:0000313" key="3">
    <source>
        <dbReference type="Proteomes" id="UP000054567"/>
    </source>
</evidence>
<organism evidence="2 3">
    <name type="scientific">Coccidioides posadasii RMSCC 3488</name>
    <dbReference type="NCBI Taxonomy" id="454284"/>
    <lineage>
        <taxon>Eukaryota</taxon>
        <taxon>Fungi</taxon>
        <taxon>Dikarya</taxon>
        <taxon>Ascomycota</taxon>
        <taxon>Pezizomycotina</taxon>
        <taxon>Eurotiomycetes</taxon>
        <taxon>Eurotiomycetidae</taxon>
        <taxon>Onygenales</taxon>
        <taxon>Onygenaceae</taxon>
        <taxon>Coccidioides</taxon>
    </lineage>
</organism>
<dbReference type="EMBL" id="DS268113">
    <property type="protein sequence ID" value="KMM71259.1"/>
    <property type="molecule type" value="Genomic_DNA"/>
</dbReference>
<feature type="compositionally biased region" description="Basic and acidic residues" evidence="1">
    <location>
        <begin position="7"/>
        <end position="17"/>
    </location>
</feature>
<proteinExistence type="predicted"/>
<gene>
    <name evidence="2" type="ORF">CPAG_07566</name>
</gene>
<reference evidence="3" key="3">
    <citation type="journal article" date="2010" name="Genome Res.">
        <title>Population genomic sequencing of Coccidioides fungi reveals recent hybridization and transposon control.</title>
        <authorList>
            <person name="Neafsey D.E."/>
            <person name="Barker B.M."/>
            <person name="Sharpton T.J."/>
            <person name="Stajich J.E."/>
            <person name="Park D.J."/>
            <person name="Whiston E."/>
            <person name="Hung C.-Y."/>
            <person name="McMahan C."/>
            <person name="White J."/>
            <person name="Sykes S."/>
            <person name="Heiman D."/>
            <person name="Young S."/>
            <person name="Zeng Q."/>
            <person name="Abouelleil A."/>
            <person name="Aftuck L."/>
            <person name="Bessette D."/>
            <person name="Brown A."/>
            <person name="FitzGerald M."/>
            <person name="Lui A."/>
            <person name="Macdonald J.P."/>
            <person name="Priest M."/>
            <person name="Orbach M.J."/>
            <person name="Galgiani J.N."/>
            <person name="Kirkland T.N."/>
            <person name="Cole G.T."/>
            <person name="Birren B.W."/>
            <person name="Henn M.R."/>
            <person name="Taylor J.W."/>
            <person name="Rounsley S.D."/>
        </authorList>
    </citation>
    <scope>NUCLEOTIDE SEQUENCE [LARGE SCALE GENOMIC DNA]</scope>
    <source>
        <strain evidence="3">RMSCC 3488</strain>
    </source>
</reference>
<protein>
    <submittedName>
        <fullName evidence="2">Uncharacterized protein</fullName>
    </submittedName>
</protein>
<name>A0A0J6FQH7_COCPO</name>
<dbReference type="Proteomes" id="UP000054567">
    <property type="component" value="Unassembled WGS sequence"/>
</dbReference>
<reference evidence="2 3" key="1">
    <citation type="submission" date="2007-06" db="EMBL/GenBank/DDBJ databases">
        <title>The Genome Sequence of Coccidioides posadasii RMSCC_3488.</title>
        <authorList>
            <consortium name="Coccidioides Genome Resources Consortium"/>
            <consortium name="The Broad Institute Genome Sequencing Platform"/>
            <person name="Henn M.R."/>
            <person name="Sykes S."/>
            <person name="Young S."/>
            <person name="Jaffe D."/>
            <person name="Berlin A."/>
            <person name="Alvarez P."/>
            <person name="Butler J."/>
            <person name="Gnerre S."/>
            <person name="Grabherr M."/>
            <person name="Mauceli E."/>
            <person name="Brockman W."/>
            <person name="Kodira C."/>
            <person name="Alvarado L."/>
            <person name="Zeng Q."/>
            <person name="Crawford M."/>
            <person name="Antoine C."/>
            <person name="Devon K."/>
            <person name="Galgiani J."/>
            <person name="Orsborn K."/>
            <person name="Lewis M.L."/>
            <person name="Nusbaum C."/>
            <person name="Galagan J."/>
            <person name="Birren B."/>
        </authorList>
    </citation>
    <scope>NUCLEOTIDE SEQUENCE [LARGE SCALE GENOMIC DNA]</scope>
    <source>
        <strain evidence="2 3">RMSCC 3488</strain>
    </source>
</reference>
<feature type="region of interest" description="Disordered" evidence="1">
    <location>
        <begin position="1"/>
        <end position="20"/>
    </location>
</feature>
<dbReference type="AlphaFoldDB" id="A0A0J6FQH7"/>